<name>A0A2Z2MFM7_THEPR</name>
<dbReference type="AlphaFoldDB" id="A0A2Z2MFM7"/>
<evidence type="ECO:0000313" key="1">
    <source>
        <dbReference type="EMBL" id="ASJ03542.1"/>
    </source>
</evidence>
<protein>
    <submittedName>
        <fullName evidence="1">Uncharacterized protein</fullName>
    </submittedName>
</protein>
<dbReference type="OrthoDB" id="98317at2157"/>
<dbReference type="EMBL" id="CP014862">
    <property type="protein sequence ID" value="ASJ03542.1"/>
    <property type="molecule type" value="Genomic_DNA"/>
</dbReference>
<sequence length="345" mass="37835">MRKVLELPEITLEELDSRIKGLPSKLYLLKADGTRIMLIDGVGKRFPLVNTLPRVLSKVELYELDKFEFLDLLNSPSPEPVPPSSPNSVTFSYSTGFSDLPPSAALKIESTVQRIVKRAYSRGIAIESLELSGSLRQGVTGRDILRITAKVSAYTVLESPGDELRRIASEILSRETGFETRVLVRGEFKRVTKLPSVKVDVSGFTFRGGEIVEISLRGGSQGSERLKVNRSALEMEVERMLKEAGIDKIAENIKSTKSSEGISLRKAASVIRDSLRSLKGLALLDVGLMPGLNGHKVVVRVKKEGKDSTSAITSMVSEALKSSQGRLRALGLPIELEKAYLIIEE</sequence>
<proteinExistence type="predicted"/>
<organism evidence="1 2">
    <name type="scientific">Thermococcus profundus</name>
    <dbReference type="NCBI Taxonomy" id="49899"/>
    <lineage>
        <taxon>Archaea</taxon>
        <taxon>Methanobacteriati</taxon>
        <taxon>Methanobacteriota</taxon>
        <taxon>Thermococci</taxon>
        <taxon>Thermococcales</taxon>
        <taxon>Thermococcaceae</taxon>
        <taxon>Thermococcus</taxon>
    </lineage>
</organism>
<evidence type="ECO:0000313" key="2">
    <source>
        <dbReference type="Proteomes" id="UP000250179"/>
    </source>
</evidence>
<reference evidence="1 2" key="1">
    <citation type="submission" date="2016-03" db="EMBL/GenBank/DDBJ databases">
        <title>Complete genome sequence of Thermococcus profundus strain DT5432.</title>
        <authorList>
            <person name="Oger P.M."/>
        </authorList>
    </citation>
    <scope>NUCLEOTIDE SEQUENCE [LARGE SCALE GENOMIC DNA]</scope>
    <source>
        <strain evidence="1 2">DT 5432</strain>
    </source>
</reference>
<dbReference type="KEGG" id="tprf:A3L09_09885"/>
<keyword evidence="2" id="KW-1185">Reference proteome</keyword>
<gene>
    <name evidence="1" type="ORF">A3L09_09885</name>
</gene>
<dbReference type="GeneID" id="33320727"/>
<dbReference type="RefSeq" id="WP_088858798.1">
    <property type="nucleotide sequence ID" value="NZ_CP014862.1"/>
</dbReference>
<accession>A0A2Z2MFM7</accession>
<dbReference type="Proteomes" id="UP000250179">
    <property type="component" value="Chromosome"/>
</dbReference>